<dbReference type="OrthoDB" id="1428691at2759"/>
<dbReference type="GO" id="GO:0016020">
    <property type="term" value="C:membrane"/>
    <property type="evidence" value="ECO:0007669"/>
    <property type="project" value="UniProtKB-SubCell"/>
</dbReference>
<evidence type="ECO:0000313" key="9">
    <source>
        <dbReference type="EMBL" id="KAE9584976.1"/>
    </source>
</evidence>
<evidence type="ECO:0000256" key="8">
    <source>
        <dbReference type="SAM" id="Phobius"/>
    </source>
</evidence>
<dbReference type="AlphaFoldDB" id="A0A6A4ML91"/>
<dbReference type="EMBL" id="WOCE01000025">
    <property type="protein sequence ID" value="KAE9584976.1"/>
    <property type="molecule type" value="Genomic_DNA"/>
</dbReference>
<dbReference type="GO" id="GO:0055085">
    <property type="term" value="P:transmembrane transport"/>
    <property type="evidence" value="ECO:0007669"/>
    <property type="project" value="InterPro"/>
</dbReference>
<organism evidence="9 10">
    <name type="scientific">Lupinus albus</name>
    <name type="common">White lupine</name>
    <name type="synonym">Lupinus termis</name>
    <dbReference type="NCBI Taxonomy" id="3870"/>
    <lineage>
        <taxon>Eukaryota</taxon>
        <taxon>Viridiplantae</taxon>
        <taxon>Streptophyta</taxon>
        <taxon>Embryophyta</taxon>
        <taxon>Tracheophyta</taxon>
        <taxon>Spermatophyta</taxon>
        <taxon>Magnoliopsida</taxon>
        <taxon>eudicotyledons</taxon>
        <taxon>Gunneridae</taxon>
        <taxon>Pentapetalae</taxon>
        <taxon>rosids</taxon>
        <taxon>fabids</taxon>
        <taxon>Fabales</taxon>
        <taxon>Fabaceae</taxon>
        <taxon>Papilionoideae</taxon>
        <taxon>50 kb inversion clade</taxon>
        <taxon>genistoids sensu lato</taxon>
        <taxon>core genistoids</taxon>
        <taxon>Genisteae</taxon>
        <taxon>Lupinus</taxon>
    </lineage>
</organism>
<dbReference type="PANTHER" id="PTHR31752:SF18">
    <property type="entry name" value="AUXIN EFFLUX CARRIER COMPONENT 1"/>
    <property type="match status" value="1"/>
</dbReference>
<evidence type="ECO:0000256" key="4">
    <source>
        <dbReference type="ARBA" id="ARBA00022692"/>
    </source>
</evidence>
<keyword evidence="10" id="KW-1185">Reference proteome</keyword>
<proteinExistence type="inferred from homology"/>
<evidence type="ECO:0000256" key="3">
    <source>
        <dbReference type="ARBA" id="ARBA00022448"/>
    </source>
</evidence>
<evidence type="ECO:0000256" key="5">
    <source>
        <dbReference type="ARBA" id="ARBA00022989"/>
    </source>
</evidence>
<comment type="subcellular location">
    <subcellularLocation>
        <location evidence="1">Membrane</location>
        <topology evidence="1">Multi-pass membrane protein</topology>
    </subcellularLocation>
</comment>
<dbReference type="InterPro" id="IPR051107">
    <property type="entry name" value="Auxin_Efflux_Carrier"/>
</dbReference>
<accession>A0A6A4ML91</accession>
<dbReference type="Pfam" id="PF03547">
    <property type="entry name" value="Mem_trans"/>
    <property type="match status" value="1"/>
</dbReference>
<evidence type="ECO:0000313" key="10">
    <source>
        <dbReference type="Proteomes" id="UP000447434"/>
    </source>
</evidence>
<feature type="transmembrane region" description="Helical" evidence="8">
    <location>
        <begin position="21"/>
        <end position="45"/>
    </location>
</feature>
<keyword evidence="6 8" id="KW-0472">Membrane</keyword>
<dbReference type="PANTHER" id="PTHR31752">
    <property type="entry name" value="AUXIN EFFLUX CARRIER COMPONENT 1B-RELATED"/>
    <property type="match status" value="1"/>
</dbReference>
<feature type="transmembrane region" description="Helical" evidence="8">
    <location>
        <begin position="51"/>
        <end position="72"/>
    </location>
</feature>
<dbReference type="InterPro" id="IPR004776">
    <property type="entry name" value="Mem_transp_PIN-like"/>
</dbReference>
<evidence type="ECO:0000256" key="1">
    <source>
        <dbReference type="ARBA" id="ARBA00004141"/>
    </source>
</evidence>
<evidence type="ECO:0000256" key="7">
    <source>
        <dbReference type="ARBA" id="ARBA00023294"/>
    </source>
</evidence>
<evidence type="ECO:0000256" key="6">
    <source>
        <dbReference type="ARBA" id="ARBA00023136"/>
    </source>
</evidence>
<protein>
    <submittedName>
        <fullName evidence="9">Putative membrane transport protein</fullName>
    </submittedName>
</protein>
<name>A0A6A4ML91_LUPAL</name>
<dbReference type="Proteomes" id="UP000447434">
    <property type="component" value="Chromosome 25"/>
</dbReference>
<keyword evidence="7" id="KW-0927">Auxin signaling pathway</keyword>
<comment type="similarity">
    <text evidence="2">Belongs to the auxin efflux carrier (TC 2.A.69.1) family.</text>
</comment>
<evidence type="ECO:0000256" key="2">
    <source>
        <dbReference type="ARBA" id="ARBA00009177"/>
    </source>
</evidence>
<comment type="caution">
    <text evidence="9">The sequence shown here is derived from an EMBL/GenBank/DDBJ whole genome shotgun (WGS) entry which is preliminary data.</text>
</comment>
<feature type="transmembrane region" description="Helical" evidence="8">
    <location>
        <begin position="84"/>
        <end position="103"/>
    </location>
</feature>
<keyword evidence="5 8" id="KW-1133">Transmembrane helix</keyword>
<gene>
    <name evidence="9" type="ORF">Lalb_Chr25g0284121</name>
</gene>
<keyword evidence="4 8" id="KW-0812">Transmembrane</keyword>
<sequence>MAMFSLGLSIALQPKFMASTLSITLMSTILRLFVGPVIMAAASAIVGLKGVIFHVATIQAALPTLITCFVIAKQHNIYPEIISSSIIISTMLCLPVVIIYFIILQHYT</sequence>
<dbReference type="GO" id="GO:0009734">
    <property type="term" value="P:auxin-activated signaling pathway"/>
    <property type="evidence" value="ECO:0007669"/>
    <property type="project" value="UniProtKB-KW"/>
</dbReference>
<keyword evidence="3" id="KW-0813">Transport</keyword>
<reference evidence="10" key="1">
    <citation type="journal article" date="2020" name="Nat. Commun.">
        <title>Genome sequence of the cluster root forming white lupin.</title>
        <authorList>
            <person name="Hufnagel B."/>
            <person name="Marques A."/>
            <person name="Soriano A."/>
            <person name="Marques L."/>
            <person name="Divol F."/>
            <person name="Doumas P."/>
            <person name="Sallet E."/>
            <person name="Mancinotti D."/>
            <person name="Carrere S."/>
            <person name="Marande W."/>
            <person name="Arribat S."/>
            <person name="Keller J."/>
            <person name="Huneau C."/>
            <person name="Blein T."/>
            <person name="Aime D."/>
            <person name="Laguerre M."/>
            <person name="Taylor J."/>
            <person name="Schubert V."/>
            <person name="Nelson M."/>
            <person name="Geu-Flores F."/>
            <person name="Crespi M."/>
            <person name="Gallardo-Guerrero K."/>
            <person name="Delaux P.-M."/>
            <person name="Salse J."/>
            <person name="Berges H."/>
            <person name="Guyot R."/>
            <person name="Gouzy J."/>
            <person name="Peret B."/>
        </authorList>
    </citation>
    <scope>NUCLEOTIDE SEQUENCE [LARGE SCALE GENOMIC DNA]</scope>
    <source>
        <strain evidence="10">cv. Amiga</strain>
    </source>
</reference>